<keyword evidence="3" id="KW-1185">Reference proteome</keyword>
<evidence type="ECO:0000313" key="3">
    <source>
        <dbReference type="Proteomes" id="UP001319080"/>
    </source>
</evidence>
<evidence type="ECO:0000256" key="1">
    <source>
        <dbReference type="SAM" id="Phobius"/>
    </source>
</evidence>
<dbReference type="AlphaFoldDB" id="A0AAP2DYD8"/>
<organism evidence="2 3">
    <name type="scientific">Dawidia cretensis</name>
    <dbReference type="NCBI Taxonomy" id="2782350"/>
    <lineage>
        <taxon>Bacteria</taxon>
        <taxon>Pseudomonadati</taxon>
        <taxon>Bacteroidota</taxon>
        <taxon>Cytophagia</taxon>
        <taxon>Cytophagales</taxon>
        <taxon>Chryseotaleaceae</taxon>
        <taxon>Dawidia</taxon>
    </lineage>
</organism>
<reference evidence="2 3" key="1">
    <citation type="submission" date="2021-05" db="EMBL/GenBank/DDBJ databases">
        <title>A Polyphasic approach of four new species of the genus Ohtaekwangia: Ohtaekwangia histidinii sp. nov., Ohtaekwangia cretensis sp. nov., Ohtaekwangia indiensis sp. nov., Ohtaekwangia reichenbachii sp. nov. from diverse environment.</title>
        <authorList>
            <person name="Octaviana S."/>
        </authorList>
    </citation>
    <scope>NUCLEOTIDE SEQUENCE [LARGE SCALE GENOMIC DNA]</scope>
    <source>
        <strain evidence="2 3">PWU5</strain>
    </source>
</reference>
<proteinExistence type="predicted"/>
<feature type="transmembrane region" description="Helical" evidence="1">
    <location>
        <begin position="329"/>
        <end position="347"/>
    </location>
</feature>
<protein>
    <submittedName>
        <fullName evidence="2">Uncharacterized protein</fullName>
    </submittedName>
</protein>
<feature type="transmembrane region" description="Helical" evidence="1">
    <location>
        <begin position="7"/>
        <end position="29"/>
    </location>
</feature>
<gene>
    <name evidence="2" type="ORF">KK062_07515</name>
</gene>
<feature type="transmembrane region" description="Helical" evidence="1">
    <location>
        <begin position="261"/>
        <end position="280"/>
    </location>
</feature>
<keyword evidence="1" id="KW-0472">Membrane</keyword>
<feature type="transmembrane region" description="Helical" evidence="1">
    <location>
        <begin position="286"/>
        <end position="317"/>
    </location>
</feature>
<feature type="transmembrane region" description="Helical" evidence="1">
    <location>
        <begin position="49"/>
        <end position="80"/>
    </location>
</feature>
<evidence type="ECO:0000313" key="2">
    <source>
        <dbReference type="EMBL" id="MBT1708064.1"/>
    </source>
</evidence>
<feature type="transmembrane region" description="Helical" evidence="1">
    <location>
        <begin position="443"/>
        <end position="466"/>
    </location>
</feature>
<dbReference type="Proteomes" id="UP001319080">
    <property type="component" value="Unassembled WGS sequence"/>
</dbReference>
<sequence length="657" mass="73535">MTEARFLFVQYGVVLLLTAGVLCLLGSIGQRMVGWRIGNPYASWLTRGFVGYLLVLIVYAAVCTGGITVNLVFVPILALAYWEVRKNRATIKPVVRPARSVVGSALAALVLLFVWSWWTLYTDLHDVMADYGYTDYVLYSRISQMIGFTGYENGFNFLNIYDATYHGAEPYHYFDLWGGSAVATIFSLNHYLTLKLVVYPLFFWFVFLGYGALVHQHDIPWRSFMVLISLLFVSGIYFHFYRYHPFLQSLASLQFNVLTPTINKLSYFYVFLLSALLLYRHGQTNLALLCLCSLPVANVVSFPVWCAAGGVVVVAYFRKTVPAHMFWQQVLCLAVPVCGVFIFYAIFKQNELGLGGAEIAAPAKLLAQAADGLQWRTRFNIVVGSVLHLFILYAPVALPLLIFIVVNKIRLPRRYFLPAGVVILCILGGIGAWALLYQELNSFQVFSNISIVLLNILMAVGVIYVYNRLSSRAVKYSTACLMLMMALLLAQGAQAFSRLHAPDVHSSEYLSAVQRAVAQYRLQAGVSIKDAGALKDIFSKYNAAYPMGDYLVVMRDGLSVVNIGDFNTPIDSSSVLNQYRSVKAIQNGLFYKQVMQTHKNKVPSGDVIEREQVAFIRRHHMQFVILSANAALPAALATEVTREITDSKSGERFMILK</sequence>
<name>A0AAP2DYD8_9BACT</name>
<comment type="caution">
    <text evidence="2">The sequence shown here is derived from an EMBL/GenBank/DDBJ whole genome shotgun (WGS) entry which is preliminary data.</text>
</comment>
<dbReference type="RefSeq" id="WP_254083656.1">
    <property type="nucleotide sequence ID" value="NZ_JAHESE010000005.1"/>
</dbReference>
<feature type="transmembrane region" description="Helical" evidence="1">
    <location>
        <begin position="381"/>
        <end position="406"/>
    </location>
</feature>
<feature type="transmembrane region" description="Helical" evidence="1">
    <location>
        <begin position="101"/>
        <end position="118"/>
    </location>
</feature>
<feature type="transmembrane region" description="Helical" evidence="1">
    <location>
        <begin position="196"/>
        <end position="213"/>
    </location>
</feature>
<keyword evidence="1" id="KW-1133">Transmembrane helix</keyword>
<feature type="transmembrane region" description="Helical" evidence="1">
    <location>
        <begin position="415"/>
        <end position="437"/>
    </location>
</feature>
<feature type="transmembrane region" description="Helical" evidence="1">
    <location>
        <begin position="219"/>
        <end position="240"/>
    </location>
</feature>
<accession>A0AAP2DYD8</accession>
<dbReference type="EMBL" id="JAHESE010000005">
    <property type="protein sequence ID" value="MBT1708064.1"/>
    <property type="molecule type" value="Genomic_DNA"/>
</dbReference>
<keyword evidence="1" id="KW-0812">Transmembrane</keyword>